<gene>
    <name evidence="14" type="primary">Gabpa</name>
    <name evidence="14" type="ORF">CEYCYA_R02745</name>
</gene>
<dbReference type="Gene3D" id="1.10.10.10">
    <property type="entry name" value="Winged helix-like DNA-binding domain superfamily/Winged helix DNA-binding domain"/>
    <property type="match status" value="1"/>
</dbReference>
<proteinExistence type="inferred from homology"/>
<dbReference type="InterPro" id="IPR036388">
    <property type="entry name" value="WH-like_DNA-bd_sf"/>
</dbReference>
<dbReference type="InterPro" id="IPR046328">
    <property type="entry name" value="ETS_fam"/>
</dbReference>
<dbReference type="PROSITE" id="PS00346">
    <property type="entry name" value="ETS_DOMAIN_2"/>
    <property type="match status" value="1"/>
</dbReference>
<evidence type="ECO:0000256" key="4">
    <source>
        <dbReference type="ARBA" id="ARBA00022553"/>
    </source>
</evidence>
<keyword evidence="7" id="KW-0804">Transcription</keyword>
<protein>
    <recommendedName>
        <fullName evidence="9">GA-binding protein alpha chain</fullName>
    </recommendedName>
</protein>
<dbReference type="EMBL" id="VYZU01000951">
    <property type="protein sequence ID" value="NXY80930.1"/>
    <property type="molecule type" value="Genomic_DNA"/>
</dbReference>
<sequence length="436" mass="49239">MTKREAEELIEIEIDGTEKQECTEESIVEQTYTTAEFVSQAIDINEPIGNLKKLLEPRLQCSLDAHEICLQDIQLDPDRSLFDQGVKTDGTVQLSVQVISRQGIEPKLNILEIVKPVETVEVVIDPDAHHAEAEAHLVEEAQVITLDGTKHITAISDETSEQVTRWAAALEGYRKEQERLGIPYDPVQWSTDQVLHWVVWVMKEFSMTDIDLNALSIPGRELCSLSQEDFFQRVPRGEILWSHLELLRKSVQIIPASVQPATPTTIKVINSSAKAAKVQRAPRISGEDRSSPGNRTGNNGQIQLWQFLLELLTDKDARDCISWVGDEGEFKLNQPELVAQKWGQRKNKPTMNYEKLSRALRYYYDGDMICKVQGKRFVYKFVCDLKTLIGYSAAELNRLVTECEQKKLAKMQLHGIAQPVTAVALATASLQTEKDN</sequence>
<dbReference type="SUPFAM" id="SSF46785">
    <property type="entry name" value="Winged helix' DNA-binding domain"/>
    <property type="match status" value="1"/>
</dbReference>
<evidence type="ECO:0000313" key="15">
    <source>
        <dbReference type="Proteomes" id="UP000586704"/>
    </source>
</evidence>
<feature type="non-terminal residue" evidence="14">
    <location>
        <position position="436"/>
    </location>
</feature>
<evidence type="ECO:0000256" key="1">
    <source>
        <dbReference type="ARBA" id="ARBA00004123"/>
    </source>
</evidence>
<dbReference type="FunFam" id="1.10.10.10:FF:000200">
    <property type="entry name" value="GA-binding protein alpha chain, putative"/>
    <property type="match status" value="1"/>
</dbReference>
<dbReference type="GO" id="GO:0030154">
    <property type="term" value="P:cell differentiation"/>
    <property type="evidence" value="ECO:0007669"/>
    <property type="project" value="TreeGrafter"/>
</dbReference>
<keyword evidence="5" id="KW-0805">Transcription regulation</keyword>
<evidence type="ECO:0000256" key="10">
    <source>
        <dbReference type="RuleBase" id="RU004019"/>
    </source>
</evidence>
<dbReference type="InterPro" id="IPR024668">
    <property type="entry name" value="GABP_asu_N"/>
</dbReference>
<comment type="subunit">
    <text evidence="3">Heterotetramer of two alpha and two beta subunits.</text>
</comment>
<dbReference type="GO" id="GO:0000981">
    <property type="term" value="F:DNA-binding transcription factor activity, RNA polymerase II-specific"/>
    <property type="evidence" value="ECO:0007669"/>
    <property type="project" value="TreeGrafter"/>
</dbReference>
<dbReference type="InterPro" id="IPR013761">
    <property type="entry name" value="SAM/pointed_sf"/>
</dbReference>
<dbReference type="SUPFAM" id="SSF54236">
    <property type="entry name" value="Ubiquitin-like"/>
    <property type="match status" value="1"/>
</dbReference>
<evidence type="ECO:0000256" key="6">
    <source>
        <dbReference type="ARBA" id="ARBA00023125"/>
    </source>
</evidence>
<dbReference type="FunFam" id="1.10.150.50:FF:000039">
    <property type="entry name" value="GA-binding protein alpha chain, putative"/>
    <property type="match status" value="1"/>
</dbReference>
<evidence type="ECO:0000256" key="2">
    <source>
        <dbReference type="ARBA" id="ARBA00005562"/>
    </source>
</evidence>
<reference evidence="14 15" key="1">
    <citation type="submission" date="2020-02" db="EMBL/GenBank/DDBJ databases">
        <title>Bird 10,000 Genomes (B10K) Project - Family phase.</title>
        <authorList>
            <person name="Zhang G."/>
        </authorList>
    </citation>
    <scope>NUCLEOTIDE SEQUENCE [LARGE SCALE GENOMIC DNA]</scope>
    <source>
        <strain evidence="14">B10K-DU-013-51</strain>
        <tissue evidence="14">Mixed tissue sample</tissue>
    </source>
</reference>
<evidence type="ECO:0000256" key="5">
    <source>
        <dbReference type="ARBA" id="ARBA00023015"/>
    </source>
</evidence>
<evidence type="ECO:0000256" key="8">
    <source>
        <dbReference type="ARBA" id="ARBA00023242"/>
    </source>
</evidence>
<dbReference type="PROSITE" id="PS51433">
    <property type="entry name" value="PNT"/>
    <property type="match status" value="1"/>
</dbReference>
<dbReference type="AlphaFoldDB" id="A0A7L4MT12"/>
<dbReference type="CDD" id="cd08534">
    <property type="entry name" value="SAM_PNT-GABP-alpha"/>
    <property type="match status" value="1"/>
</dbReference>
<comment type="subcellular location">
    <subcellularLocation>
        <location evidence="1 10">Nucleus</location>
    </subcellularLocation>
</comment>
<evidence type="ECO:0000259" key="13">
    <source>
        <dbReference type="PROSITE" id="PS51433"/>
    </source>
</evidence>
<dbReference type="Gene3D" id="3.10.20.90">
    <property type="entry name" value="Phosphatidylinositol 3-kinase Catalytic Subunit, Chain A, domain 1"/>
    <property type="match status" value="1"/>
</dbReference>
<dbReference type="PIRSF" id="PIRSF001703">
    <property type="entry name" value="GABP_alpha"/>
    <property type="match status" value="1"/>
</dbReference>
<keyword evidence="8 10" id="KW-0539">Nucleus</keyword>
<dbReference type="Proteomes" id="UP000586704">
    <property type="component" value="Unassembled WGS sequence"/>
</dbReference>
<evidence type="ECO:0000256" key="9">
    <source>
        <dbReference type="ARBA" id="ARBA00073953"/>
    </source>
</evidence>
<evidence type="ECO:0000259" key="12">
    <source>
        <dbReference type="PROSITE" id="PS50061"/>
    </source>
</evidence>
<dbReference type="SMART" id="SM00413">
    <property type="entry name" value="ETS"/>
    <property type="match status" value="1"/>
</dbReference>
<dbReference type="Pfam" id="PF11620">
    <property type="entry name" value="GABP-alpha"/>
    <property type="match status" value="1"/>
</dbReference>
<feature type="domain" description="PNT" evidence="13">
    <location>
        <begin position="168"/>
        <end position="251"/>
    </location>
</feature>
<evidence type="ECO:0000256" key="11">
    <source>
        <dbReference type="SAM" id="MobiDB-lite"/>
    </source>
</evidence>
<comment type="caution">
    <text evidence="14">The sequence shown here is derived from an EMBL/GenBank/DDBJ whole genome shotgun (WGS) entry which is preliminary data.</text>
</comment>
<name>A0A7L4MT12_9AVES</name>
<dbReference type="OrthoDB" id="10067219at2759"/>
<dbReference type="InterPro" id="IPR029071">
    <property type="entry name" value="Ubiquitin-like_domsf"/>
</dbReference>
<dbReference type="SMART" id="SM00251">
    <property type="entry name" value="SAM_PNT"/>
    <property type="match status" value="1"/>
</dbReference>
<feature type="region of interest" description="Disordered" evidence="11">
    <location>
        <begin position="279"/>
        <end position="298"/>
    </location>
</feature>
<keyword evidence="6 10" id="KW-0238">DNA-binding</keyword>
<dbReference type="CDD" id="cd17039">
    <property type="entry name" value="Ubl_ubiquitin_like"/>
    <property type="match status" value="1"/>
</dbReference>
<keyword evidence="15" id="KW-1185">Reference proteome</keyword>
<dbReference type="InterPro" id="IPR000418">
    <property type="entry name" value="Ets_dom"/>
</dbReference>
<comment type="similarity">
    <text evidence="2 10">Belongs to the ETS family.</text>
</comment>
<dbReference type="PROSITE" id="PS00345">
    <property type="entry name" value="ETS_DOMAIN_1"/>
    <property type="match status" value="1"/>
</dbReference>
<dbReference type="GO" id="GO:0005634">
    <property type="term" value="C:nucleus"/>
    <property type="evidence" value="ECO:0007669"/>
    <property type="project" value="UniProtKB-SubCell"/>
</dbReference>
<dbReference type="PROSITE" id="PS50061">
    <property type="entry name" value="ETS_DOMAIN_3"/>
    <property type="match status" value="1"/>
</dbReference>
<dbReference type="InterPro" id="IPR003118">
    <property type="entry name" value="Pointed_dom"/>
</dbReference>
<evidence type="ECO:0000256" key="7">
    <source>
        <dbReference type="ARBA" id="ARBA00023163"/>
    </source>
</evidence>
<dbReference type="Gene3D" id="1.10.150.50">
    <property type="entry name" value="Transcription Factor, Ets-1"/>
    <property type="match status" value="1"/>
</dbReference>
<accession>A0A7L4MT12</accession>
<evidence type="ECO:0000313" key="14">
    <source>
        <dbReference type="EMBL" id="NXY80930.1"/>
    </source>
</evidence>
<dbReference type="SUPFAM" id="SSF47769">
    <property type="entry name" value="SAM/Pointed domain"/>
    <property type="match status" value="1"/>
</dbReference>
<dbReference type="Pfam" id="PF00178">
    <property type="entry name" value="Ets"/>
    <property type="match status" value="1"/>
</dbReference>
<organism evidence="14 15">
    <name type="scientific">Ceyx cyanopectus</name>
    <name type="common">Indigo-banded kingfisher</name>
    <dbReference type="NCBI Taxonomy" id="390723"/>
    <lineage>
        <taxon>Eukaryota</taxon>
        <taxon>Metazoa</taxon>
        <taxon>Chordata</taxon>
        <taxon>Craniata</taxon>
        <taxon>Vertebrata</taxon>
        <taxon>Euteleostomi</taxon>
        <taxon>Archelosauria</taxon>
        <taxon>Archosauria</taxon>
        <taxon>Dinosauria</taxon>
        <taxon>Saurischia</taxon>
        <taxon>Theropoda</taxon>
        <taxon>Coelurosauria</taxon>
        <taxon>Aves</taxon>
        <taxon>Neognathae</taxon>
        <taxon>Neoaves</taxon>
        <taxon>Telluraves</taxon>
        <taxon>Coraciimorphae</taxon>
        <taxon>Coraciiformes</taxon>
        <taxon>Alcedinidae</taxon>
        <taxon>Ceyx</taxon>
    </lineage>
</organism>
<dbReference type="GO" id="GO:0000978">
    <property type="term" value="F:RNA polymerase II cis-regulatory region sequence-specific DNA binding"/>
    <property type="evidence" value="ECO:0007669"/>
    <property type="project" value="UniProtKB-ARBA"/>
</dbReference>
<feature type="domain" description="ETS" evidence="12">
    <location>
        <begin position="302"/>
        <end position="382"/>
    </location>
</feature>
<dbReference type="InterPro" id="IPR036390">
    <property type="entry name" value="WH_DNA-bd_sf"/>
</dbReference>
<dbReference type="PANTHER" id="PTHR11849:SF195">
    <property type="entry name" value="GA-BINDING PROTEIN ALPHA CHAIN"/>
    <property type="match status" value="1"/>
</dbReference>
<keyword evidence="4" id="KW-0597">Phosphoprotein</keyword>
<dbReference type="PANTHER" id="PTHR11849">
    <property type="entry name" value="ETS"/>
    <property type="match status" value="1"/>
</dbReference>
<dbReference type="PRINTS" id="PR00454">
    <property type="entry name" value="ETSDOMAIN"/>
</dbReference>
<evidence type="ECO:0000256" key="3">
    <source>
        <dbReference type="ARBA" id="ARBA00011103"/>
    </source>
</evidence>
<dbReference type="FunFam" id="3.10.20.90:FF:000110">
    <property type="entry name" value="GA-binding protein alpha chain isoform X1"/>
    <property type="match status" value="1"/>
</dbReference>
<dbReference type="Pfam" id="PF02198">
    <property type="entry name" value="SAM_PNT"/>
    <property type="match status" value="1"/>
</dbReference>
<feature type="non-terminal residue" evidence="14">
    <location>
        <position position="1"/>
    </location>
</feature>
<dbReference type="InterPro" id="IPR016312">
    <property type="entry name" value="TF_GA-bd_asu"/>
</dbReference>